<reference evidence="3" key="1">
    <citation type="submission" date="2016-03" db="EMBL/GenBank/DDBJ databases">
        <authorList>
            <person name="Guldener U."/>
        </authorList>
    </citation>
    <scope>NUCLEOTIDE SEQUENCE [LARGE SCALE GENOMIC DNA]</scope>
</reference>
<evidence type="ECO:0000313" key="2">
    <source>
        <dbReference type="EMBL" id="CZT41182.1"/>
    </source>
</evidence>
<organism evidence="2 3">
    <name type="scientific">Rhynchosporium secalis</name>
    <name type="common">Barley scald fungus</name>
    <dbReference type="NCBI Taxonomy" id="38038"/>
    <lineage>
        <taxon>Eukaryota</taxon>
        <taxon>Fungi</taxon>
        <taxon>Dikarya</taxon>
        <taxon>Ascomycota</taxon>
        <taxon>Pezizomycotina</taxon>
        <taxon>Leotiomycetes</taxon>
        <taxon>Helotiales</taxon>
        <taxon>Ploettnerulaceae</taxon>
        <taxon>Rhynchosporium</taxon>
    </lineage>
</organism>
<accession>A0A1E1LWD8</accession>
<evidence type="ECO:0000256" key="1">
    <source>
        <dbReference type="SAM" id="MobiDB-lite"/>
    </source>
</evidence>
<name>A0A1E1LWD8_RHYSE</name>
<dbReference type="AlphaFoldDB" id="A0A1E1LWD8"/>
<feature type="region of interest" description="Disordered" evidence="1">
    <location>
        <begin position="1"/>
        <end position="37"/>
    </location>
</feature>
<proteinExistence type="predicted"/>
<keyword evidence="3" id="KW-1185">Reference proteome</keyword>
<gene>
    <name evidence="2" type="ORF">RSE6_00895</name>
</gene>
<sequence>MSSPSKQQVDSSAMEPSSSTGALDSTESPVTSTADRSTHTQWFPNYYEDFERNPKLIARNCGSSWNRPMINDPYGCPGKVPAPKKMGPLTQRHHKGAVTEGRRKEVSDIVMAMIPVCWIAIDYLALGYGDYKEFQPVVLITVEEDKLLVNEAQRVVDKIRDVFLRDNISHIDVEIMEGSRKIWGTTSSR</sequence>
<dbReference type="Proteomes" id="UP000177625">
    <property type="component" value="Unassembled WGS sequence"/>
</dbReference>
<dbReference type="EMBL" id="FJVC01000026">
    <property type="protein sequence ID" value="CZT41182.1"/>
    <property type="molecule type" value="Genomic_DNA"/>
</dbReference>
<protein>
    <submittedName>
        <fullName evidence="2">Uncharacterized protein</fullName>
    </submittedName>
</protein>
<evidence type="ECO:0000313" key="3">
    <source>
        <dbReference type="Proteomes" id="UP000177625"/>
    </source>
</evidence>